<dbReference type="EMBL" id="LFTY01000002">
    <property type="protein sequence ID" value="KMW58253.1"/>
    <property type="molecule type" value="Genomic_DNA"/>
</dbReference>
<dbReference type="OrthoDB" id="7204167at2"/>
<dbReference type="AlphaFoldDB" id="A0A0J9GXP6"/>
<keyword evidence="2" id="KW-1185">Reference proteome</keyword>
<name>A0A0J9GXP6_9RHOB</name>
<dbReference type="RefSeq" id="WP_049643879.1">
    <property type="nucleotide sequence ID" value="NZ_LFTY01000002.1"/>
</dbReference>
<comment type="caution">
    <text evidence="1">The sequence shown here is derived from an EMBL/GenBank/DDBJ whole genome shotgun (WGS) entry which is preliminary data.</text>
</comment>
<dbReference type="PATRIC" id="fig|1675527.3.peg.3370"/>
<organism evidence="1 2">
    <name type="scientific">Candidatus Rhodobacter oscarellae</name>
    <dbReference type="NCBI Taxonomy" id="1675527"/>
    <lineage>
        <taxon>Bacteria</taxon>
        <taxon>Pseudomonadati</taxon>
        <taxon>Pseudomonadota</taxon>
        <taxon>Alphaproteobacteria</taxon>
        <taxon>Rhodobacterales</taxon>
        <taxon>Rhodobacter group</taxon>
        <taxon>Rhodobacter</taxon>
    </lineage>
</organism>
<dbReference type="SUPFAM" id="SSF54637">
    <property type="entry name" value="Thioesterase/thiol ester dehydrase-isomerase"/>
    <property type="match status" value="1"/>
</dbReference>
<dbReference type="Gene3D" id="3.10.129.10">
    <property type="entry name" value="Hotdog Thioesterase"/>
    <property type="match status" value="1"/>
</dbReference>
<dbReference type="Pfam" id="PF13279">
    <property type="entry name" value="4HBT_2"/>
    <property type="match status" value="1"/>
</dbReference>
<accession>A0A0J9GXP6</accession>
<sequence>MAFTFPQKVLFKHCDPAGIVFYPRYFEMLNDAVEAFFDAALGWPFEVIHAEAAVPTASMQVQFTAPSRHGDALVFEVAVQAVGRSSVTLRTQARCGADLRMAVDHVLVHVDRDGRPQPWPARVRGAMEGVMDGPE</sequence>
<protein>
    <submittedName>
        <fullName evidence="1">Putative 4-hydroxybenzoyl CoA thioesterase</fullName>
        <ecNumber evidence="1">3.1.2.23</ecNumber>
    </submittedName>
</protein>
<gene>
    <name evidence="1" type="ORF">AIOL_003224</name>
</gene>
<dbReference type="EC" id="3.1.2.23" evidence="1"/>
<dbReference type="CDD" id="cd00586">
    <property type="entry name" value="4HBT"/>
    <property type="match status" value="1"/>
</dbReference>
<reference evidence="1 2" key="1">
    <citation type="submission" date="2015-06" db="EMBL/GenBank/DDBJ databases">
        <title>Draft genome sequence of an Alphaproteobacteria species associated to the Mediterranean sponge Oscarella lobularis.</title>
        <authorList>
            <person name="Jourda C."/>
            <person name="Santini S."/>
            <person name="Claverie J.-M."/>
        </authorList>
    </citation>
    <scope>NUCLEOTIDE SEQUENCE [LARGE SCALE GENOMIC DNA]</scope>
    <source>
        <strain evidence="1">IGS</strain>
    </source>
</reference>
<evidence type="ECO:0000313" key="2">
    <source>
        <dbReference type="Proteomes" id="UP000037178"/>
    </source>
</evidence>
<dbReference type="GO" id="GO:0018739">
    <property type="term" value="F:4-hydroxybenzoyl-CoA thioesterase activity"/>
    <property type="evidence" value="ECO:0007669"/>
    <property type="project" value="UniProtKB-EC"/>
</dbReference>
<evidence type="ECO:0000313" key="1">
    <source>
        <dbReference type="EMBL" id="KMW58253.1"/>
    </source>
</evidence>
<proteinExistence type="predicted"/>
<dbReference type="InterPro" id="IPR029069">
    <property type="entry name" value="HotDog_dom_sf"/>
</dbReference>
<dbReference type="Proteomes" id="UP000037178">
    <property type="component" value="Unassembled WGS sequence"/>
</dbReference>
<keyword evidence="1" id="KW-0378">Hydrolase</keyword>
<dbReference type="STRING" id="1675527.AIOL_003224"/>